<evidence type="ECO:0000259" key="3">
    <source>
        <dbReference type="PROSITE" id="PS50011"/>
    </source>
</evidence>
<dbReference type="EMBL" id="AFYH01217661">
    <property type="status" value="NOT_ANNOTATED_CDS"/>
    <property type="molecule type" value="Genomic_DNA"/>
</dbReference>
<dbReference type="EMBL" id="AFYH01217655">
    <property type="status" value="NOT_ANNOTATED_CDS"/>
    <property type="molecule type" value="Genomic_DNA"/>
</dbReference>
<keyword evidence="1" id="KW-0547">Nucleotide-binding</keyword>
<evidence type="ECO:0000313" key="5">
    <source>
        <dbReference type="Proteomes" id="UP000008672"/>
    </source>
</evidence>
<evidence type="ECO:0000256" key="1">
    <source>
        <dbReference type="ARBA" id="ARBA00022741"/>
    </source>
</evidence>
<reference evidence="5" key="1">
    <citation type="submission" date="2011-08" db="EMBL/GenBank/DDBJ databases">
        <title>The draft genome of Latimeria chalumnae.</title>
        <authorList>
            <person name="Di Palma F."/>
            <person name="Alfoldi J."/>
            <person name="Johnson J."/>
            <person name="Berlin A."/>
            <person name="Gnerre S."/>
            <person name="Jaffe D."/>
            <person name="MacCallum I."/>
            <person name="Young S."/>
            <person name="Walker B.J."/>
            <person name="Lander E."/>
            <person name="Lindblad-Toh K."/>
        </authorList>
    </citation>
    <scope>NUCLEOTIDE SEQUENCE [LARGE SCALE GENOMIC DNA]</scope>
    <source>
        <strain evidence="5">Wild caught</strain>
    </source>
</reference>
<keyword evidence="5" id="KW-1185">Reference proteome</keyword>
<dbReference type="Ensembl" id="ENSLACT00000003556.1">
    <property type="protein sequence ID" value="ENSLACP00000003525.1"/>
    <property type="gene ID" value="ENSLACG00000003142.2"/>
</dbReference>
<dbReference type="PROSITE" id="PS50011">
    <property type="entry name" value="PROTEIN_KINASE_DOM"/>
    <property type="match status" value="1"/>
</dbReference>
<accession>H3A1K4</accession>
<dbReference type="SUPFAM" id="SSF56112">
    <property type="entry name" value="Protein kinase-like (PK-like)"/>
    <property type="match status" value="1"/>
</dbReference>
<feature type="domain" description="Protein kinase" evidence="3">
    <location>
        <begin position="244"/>
        <end position="519"/>
    </location>
</feature>
<dbReference type="CDD" id="cd21037">
    <property type="entry name" value="MLKL_NTD"/>
    <property type="match status" value="1"/>
</dbReference>
<dbReference type="InterPro" id="IPR001245">
    <property type="entry name" value="Ser-Thr/Tyr_kinase_cat_dom"/>
</dbReference>
<dbReference type="FunCoup" id="H3A1K4">
    <property type="interactions" value="398"/>
</dbReference>
<dbReference type="InterPro" id="IPR054000">
    <property type="entry name" value="MLKL_N"/>
</dbReference>
<dbReference type="STRING" id="7897.ENSLACP00000003525"/>
<dbReference type="PANTHER" id="PTHR44329">
    <property type="entry name" value="SERINE/THREONINE-PROTEIN KINASE TNNI3K-RELATED"/>
    <property type="match status" value="1"/>
</dbReference>
<dbReference type="InterPro" id="IPR051681">
    <property type="entry name" value="Ser/Thr_Kinases-Pseudokinases"/>
</dbReference>
<dbReference type="EMBL" id="AFYH01217658">
    <property type="status" value="NOT_ANNOTATED_CDS"/>
    <property type="molecule type" value="Genomic_DNA"/>
</dbReference>
<gene>
    <name evidence="4" type="primary">LOC102365452</name>
</gene>
<dbReference type="Bgee" id="ENSLACG00000003142">
    <property type="expression patterns" value="Expressed in pelvic fin and 3 other cell types or tissues"/>
</dbReference>
<reference evidence="4" key="3">
    <citation type="submission" date="2025-09" db="UniProtKB">
        <authorList>
            <consortium name="Ensembl"/>
        </authorList>
    </citation>
    <scope>IDENTIFICATION</scope>
</reference>
<dbReference type="Proteomes" id="UP000008672">
    <property type="component" value="Unassembled WGS sequence"/>
</dbReference>
<dbReference type="eggNOG" id="KOG0192">
    <property type="taxonomic scope" value="Eukaryota"/>
</dbReference>
<dbReference type="AlphaFoldDB" id="H3A1K4"/>
<dbReference type="EMBL" id="AFYH01217662">
    <property type="status" value="NOT_ANNOTATED_CDS"/>
    <property type="molecule type" value="Genomic_DNA"/>
</dbReference>
<dbReference type="InterPro" id="IPR000719">
    <property type="entry name" value="Prot_kinase_dom"/>
</dbReference>
<evidence type="ECO:0000256" key="2">
    <source>
        <dbReference type="ARBA" id="ARBA00022840"/>
    </source>
</evidence>
<sequence length="520" mass="60386">FNSGMEIAGNILDIAQKIYSLCEQVKSNQRRIQRLRHRIEALMVPVQAIQKQGVDSSSRANILKALQELLETLENTRKYVEKYTSSERWKKFLRAGDTEEKCNSINERLNDAAQVLSLLLQVEQVEQLKSAFQESKEDAELDKVQTLEIVSFLSSSHSSCNKSFPKIRLSFSRLKWYNIILSLKKKKKKKIALHTLVSKKCFINDEKIEKLKISFSSVLKDDVDETCSVYPIKDIREIRRDELAIETKPIMEGPNSKIYRGKYQKFTVAIKRFTNSSLEERQTGLVGEVRKIFRKEIETMKKFESPNILRVFGICIESLGSSPNFMIVMEYCELGCLRQVLDSKRELSWLQRIQMSLDATRGLYRLHQSEEKFKVHGCINSMRYLMDSGLRVKLGGFELARTETSLQQNKKGGMGNKTRSAPYTSPQQLHDINYPYDKPCEIYSFGIVLWEIATREIPFKGYRTSEIYEKVYKSQYRQALPDDCPSDLKELIDECRNFDPFERPTAGGLIERLRSERKFK</sequence>
<dbReference type="Pfam" id="PF07714">
    <property type="entry name" value="PK_Tyr_Ser-Thr"/>
    <property type="match status" value="1"/>
</dbReference>
<dbReference type="PANTHER" id="PTHR44329:SF298">
    <property type="entry name" value="MIXED LINEAGE KINASE DOMAIN-LIKE PROTEIN"/>
    <property type="match status" value="1"/>
</dbReference>
<dbReference type="InParanoid" id="H3A1K4"/>
<dbReference type="EMBL" id="AFYH01217656">
    <property type="status" value="NOT_ANNOTATED_CDS"/>
    <property type="molecule type" value="Genomic_DNA"/>
</dbReference>
<dbReference type="InterPro" id="IPR011009">
    <property type="entry name" value="Kinase-like_dom_sf"/>
</dbReference>
<dbReference type="Gene3D" id="1.20.930.20">
    <property type="entry name" value="Adaptor protein Cbl, N-terminal domain"/>
    <property type="match status" value="1"/>
</dbReference>
<name>H3A1K4_LATCH</name>
<dbReference type="Pfam" id="PF22215">
    <property type="entry name" value="MLKL_N"/>
    <property type="match status" value="1"/>
</dbReference>
<dbReference type="GO" id="GO:0007166">
    <property type="term" value="P:cell surface receptor signaling pathway"/>
    <property type="evidence" value="ECO:0007669"/>
    <property type="project" value="InterPro"/>
</dbReference>
<protein>
    <submittedName>
        <fullName evidence="4">Mixed lineage kinase domain like pseudokinase</fullName>
    </submittedName>
</protein>
<organism evidence="4 5">
    <name type="scientific">Latimeria chalumnae</name>
    <name type="common">Coelacanth</name>
    <dbReference type="NCBI Taxonomy" id="7897"/>
    <lineage>
        <taxon>Eukaryota</taxon>
        <taxon>Metazoa</taxon>
        <taxon>Chordata</taxon>
        <taxon>Craniata</taxon>
        <taxon>Vertebrata</taxon>
        <taxon>Euteleostomi</taxon>
        <taxon>Coelacanthiformes</taxon>
        <taxon>Coelacanthidae</taxon>
        <taxon>Latimeria</taxon>
    </lineage>
</organism>
<dbReference type="EMBL" id="AFYH01217654">
    <property type="status" value="NOT_ANNOTATED_CDS"/>
    <property type="molecule type" value="Genomic_DNA"/>
</dbReference>
<reference evidence="4" key="2">
    <citation type="submission" date="2025-08" db="UniProtKB">
        <authorList>
            <consortium name="Ensembl"/>
        </authorList>
    </citation>
    <scope>IDENTIFICATION</scope>
</reference>
<dbReference type="GeneTree" id="ENSGT00390000016453"/>
<dbReference type="Gene3D" id="3.30.200.20">
    <property type="entry name" value="Phosphorylase Kinase, domain 1"/>
    <property type="match status" value="1"/>
</dbReference>
<dbReference type="EMBL" id="AFYH01217660">
    <property type="status" value="NOT_ANNOTATED_CDS"/>
    <property type="molecule type" value="Genomic_DNA"/>
</dbReference>
<dbReference type="GO" id="GO:0004672">
    <property type="term" value="F:protein kinase activity"/>
    <property type="evidence" value="ECO:0007669"/>
    <property type="project" value="InterPro"/>
</dbReference>
<keyword evidence="2" id="KW-0067">ATP-binding</keyword>
<dbReference type="EMBL" id="AFYH01217659">
    <property type="status" value="NOT_ANNOTATED_CDS"/>
    <property type="molecule type" value="Genomic_DNA"/>
</dbReference>
<dbReference type="InterPro" id="IPR036537">
    <property type="entry name" value="Adaptor_Cbl_N_dom_sf"/>
</dbReference>
<dbReference type="InterPro" id="IPR059179">
    <property type="entry name" value="MLKL-like_MCAfunc"/>
</dbReference>
<dbReference type="Gene3D" id="1.10.510.10">
    <property type="entry name" value="Transferase(Phosphotransferase) domain 1"/>
    <property type="match status" value="1"/>
</dbReference>
<dbReference type="EMBL" id="AFYH01217657">
    <property type="status" value="NOT_ANNOTATED_CDS"/>
    <property type="molecule type" value="Genomic_DNA"/>
</dbReference>
<evidence type="ECO:0000313" key="4">
    <source>
        <dbReference type="Ensembl" id="ENSLACP00000003525.1"/>
    </source>
</evidence>
<proteinExistence type="predicted"/>
<dbReference type="GO" id="GO:0005524">
    <property type="term" value="F:ATP binding"/>
    <property type="evidence" value="ECO:0007669"/>
    <property type="project" value="UniProtKB-KW"/>
</dbReference>
<dbReference type="OMA" id="ESKVDWM"/>
<dbReference type="GO" id="GO:0097527">
    <property type="term" value="P:necroptotic signaling pathway"/>
    <property type="evidence" value="ECO:0007669"/>
    <property type="project" value="TreeGrafter"/>
</dbReference>